<comment type="function">
    <text evidence="1">Essential component of the TIM23 complex, a complex that mediates the translocation of transit peptide-containing proteins across the mitochondrial inner membrane.</text>
</comment>
<dbReference type="GO" id="GO:0015031">
    <property type="term" value="P:protein transport"/>
    <property type="evidence" value="ECO:0007669"/>
    <property type="project" value="UniProtKB-KW"/>
</dbReference>
<evidence type="ECO:0000256" key="1">
    <source>
        <dbReference type="RuleBase" id="RU365079"/>
    </source>
</evidence>
<evidence type="ECO:0000313" key="4">
    <source>
        <dbReference type="Proteomes" id="UP001314170"/>
    </source>
</evidence>
<feature type="region of interest" description="Disordered" evidence="2">
    <location>
        <begin position="1"/>
        <end position="31"/>
    </location>
</feature>
<accession>A0AAV1QTS5</accession>
<dbReference type="Proteomes" id="UP001314170">
    <property type="component" value="Unassembled WGS sequence"/>
</dbReference>
<dbReference type="Gene3D" id="3.40.50.1000">
    <property type="entry name" value="HAD superfamily/HAD-like"/>
    <property type="match status" value="1"/>
</dbReference>
<protein>
    <recommendedName>
        <fullName evidence="1">Mitochondrial import inner membrane translocase subunit TIM50</fullName>
    </recommendedName>
</protein>
<dbReference type="InterPro" id="IPR023214">
    <property type="entry name" value="HAD_sf"/>
</dbReference>
<keyword evidence="1" id="KW-0809">Transit peptide</keyword>
<dbReference type="GO" id="GO:0005744">
    <property type="term" value="C:TIM23 mitochondrial import inner membrane translocase complex"/>
    <property type="evidence" value="ECO:0007669"/>
    <property type="project" value="UniProtKB-UniRule"/>
</dbReference>
<name>A0AAV1QTS5_9ROSI</name>
<comment type="similarity">
    <text evidence="1">Belongs to the TIM50 family.</text>
</comment>
<dbReference type="InterPro" id="IPR050365">
    <property type="entry name" value="TIM50"/>
</dbReference>
<gene>
    <name evidence="3" type="ORF">DCAF_LOCUS2839</name>
</gene>
<organism evidence="3 4">
    <name type="scientific">Dovyalis caffra</name>
    <dbReference type="NCBI Taxonomy" id="77055"/>
    <lineage>
        <taxon>Eukaryota</taxon>
        <taxon>Viridiplantae</taxon>
        <taxon>Streptophyta</taxon>
        <taxon>Embryophyta</taxon>
        <taxon>Tracheophyta</taxon>
        <taxon>Spermatophyta</taxon>
        <taxon>Magnoliopsida</taxon>
        <taxon>eudicotyledons</taxon>
        <taxon>Gunneridae</taxon>
        <taxon>Pentapetalae</taxon>
        <taxon>rosids</taxon>
        <taxon>fabids</taxon>
        <taxon>Malpighiales</taxon>
        <taxon>Salicaceae</taxon>
        <taxon>Flacourtieae</taxon>
        <taxon>Dovyalis</taxon>
    </lineage>
</organism>
<keyword evidence="4" id="KW-1185">Reference proteome</keyword>
<dbReference type="EMBL" id="CAWUPB010000850">
    <property type="protein sequence ID" value="CAK7325167.1"/>
    <property type="molecule type" value="Genomic_DNA"/>
</dbReference>
<keyword evidence="1" id="KW-0813">Transport</keyword>
<comment type="caution">
    <text evidence="3">The sequence shown here is derived from an EMBL/GenBank/DDBJ whole genome shotgun (WGS) entry which is preliminary data.</text>
</comment>
<sequence length="306" mass="33678">MASNSDDGSHWKQKPLACRDQNDGEEGADGKDINGNGILLEKLSLGGLDGRKKLLVLDLAGILCVRVFHTDKANIPDNRTPDAANGSFFDDCTNSGFGTKENKNKPIFFKELKKLWENKSSNLPWIKGTFLSSNTLLIDDKPYKALLNPPHTAIFPTEYMPDQIDDATLGPNGDLRAYLDGLAKAADVPAYVKEHPFGQAAISTNHPDWDFYSAIIVHSKGKESSASGEFTVLCFATFNDPFMSDRRDEHRIVDVSPCKGYQVFFMGHGLLCLRPIVSRGDYILGMLSGRVGVFAHKLTFQSTNSS</sequence>
<comment type="subcellular location">
    <subcellularLocation>
        <location evidence="1">Mitochondrion inner membrane</location>
        <topology evidence="1">Single-pass membrane protein</topology>
    </subcellularLocation>
</comment>
<comment type="subunit">
    <text evidence="1">Component of the TIM23 complex.</text>
</comment>
<dbReference type="AlphaFoldDB" id="A0AAV1QTS5"/>
<proteinExistence type="inferred from homology"/>
<keyword evidence="1" id="KW-0811">Translocation</keyword>
<reference evidence="3 4" key="1">
    <citation type="submission" date="2024-01" db="EMBL/GenBank/DDBJ databases">
        <authorList>
            <person name="Waweru B."/>
        </authorList>
    </citation>
    <scope>NUCLEOTIDE SEQUENCE [LARGE SCALE GENOMIC DNA]</scope>
</reference>
<dbReference type="PANTHER" id="PTHR12210">
    <property type="entry name" value="DULLARD PROTEIN PHOSPHATASE"/>
    <property type="match status" value="1"/>
</dbReference>
<evidence type="ECO:0000256" key="2">
    <source>
        <dbReference type="SAM" id="MobiDB-lite"/>
    </source>
</evidence>
<keyword evidence="1" id="KW-0496">Mitochondrion</keyword>
<evidence type="ECO:0000313" key="3">
    <source>
        <dbReference type="EMBL" id="CAK7325167.1"/>
    </source>
</evidence>
<keyword evidence="1" id="KW-0653">Protein transport</keyword>